<dbReference type="InterPro" id="IPR008274">
    <property type="entry name" value="AldOxase/xan_DH_MoCoBD1"/>
</dbReference>
<evidence type="ECO:0000313" key="4">
    <source>
        <dbReference type="Proteomes" id="UP001611383"/>
    </source>
</evidence>
<organism evidence="3 4">
    <name type="scientific">Archangium minus</name>
    <dbReference type="NCBI Taxonomy" id="83450"/>
    <lineage>
        <taxon>Bacteria</taxon>
        <taxon>Pseudomonadati</taxon>
        <taxon>Myxococcota</taxon>
        <taxon>Myxococcia</taxon>
        <taxon>Myxococcales</taxon>
        <taxon>Cystobacterineae</taxon>
        <taxon>Archangiaceae</taxon>
        <taxon>Archangium</taxon>
    </lineage>
</organism>
<dbReference type="Pfam" id="PF20256">
    <property type="entry name" value="MoCoBD_2"/>
    <property type="match status" value="2"/>
</dbReference>
<dbReference type="InterPro" id="IPR037165">
    <property type="entry name" value="AldOxase/xan_DH_Mopterin-bd_sf"/>
</dbReference>
<dbReference type="PANTHER" id="PTHR47495">
    <property type="entry name" value="ALDEHYDE DEHYDROGENASE"/>
    <property type="match status" value="1"/>
</dbReference>
<reference evidence="3 4" key="1">
    <citation type="submission" date="2019-08" db="EMBL/GenBank/DDBJ databases">
        <title>Archangium and Cystobacter genomes.</title>
        <authorList>
            <person name="Chen I.-C.K."/>
            <person name="Wielgoss S."/>
        </authorList>
    </citation>
    <scope>NUCLEOTIDE SEQUENCE [LARGE SCALE GENOMIC DNA]</scope>
    <source>
        <strain evidence="3 4">Cbm 6</strain>
    </source>
</reference>
<dbReference type="SUPFAM" id="SSF56003">
    <property type="entry name" value="Molybdenum cofactor-binding domain"/>
    <property type="match status" value="2"/>
</dbReference>
<name>A0ABY9WQ91_9BACT</name>
<gene>
    <name evidence="3" type="ORF">F0U60_18130</name>
</gene>
<keyword evidence="4" id="KW-1185">Reference proteome</keyword>
<proteinExistence type="predicted"/>
<dbReference type="Pfam" id="PF02738">
    <property type="entry name" value="MoCoBD_1"/>
    <property type="match status" value="1"/>
</dbReference>
<feature type="domain" description="Aldehyde oxidase/xanthine dehydrogenase first molybdopterin binding" evidence="1">
    <location>
        <begin position="329"/>
        <end position="563"/>
    </location>
</feature>
<dbReference type="PROSITE" id="PS51318">
    <property type="entry name" value="TAT"/>
    <property type="match status" value="1"/>
</dbReference>
<dbReference type="Proteomes" id="UP001611383">
    <property type="component" value="Chromosome"/>
</dbReference>
<accession>A0ABY9WQ91</accession>
<evidence type="ECO:0000259" key="1">
    <source>
        <dbReference type="Pfam" id="PF02738"/>
    </source>
</evidence>
<dbReference type="InterPro" id="IPR046867">
    <property type="entry name" value="AldOxase/xan_DH_MoCoBD2"/>
</dbReference>
<dbReference type="EMBL" id="CP043494">
    <property type="protein sequence ID" value="WNG45815.1"/>
    <property type="molecule type" value="Genomic_DNA"/>
</dbReference>
<protein>
    <submittedName>
        <fullName evidence="3">Xanthine dehydrogenase family protein molybdopterin-binding subunit</fullName>
    </submittedName>
</protein>
<feature type="domain" description="Aldehyde oxidase/xanthine dehydrogenase second molybdopterin binding" evidence="2">
    <location>
        <begin position="611"/>
        <end position="686"/>
    </location>
</feature>
<dbReference type="InterPro" id="IPR006311">
    <property type="entry name" value="TAT_signal"/>
</dbReference>
<feature type="domain" description="Aldehyde oxidase/xanthine dehydrogenase second molybdopterin binding" evidence="2">
    <location>
        <begin position="62"/>
        <end position="217"/>
    </location>
</feature>
<dbReference type="RefSeq" id="WP_395821405.1">
    <property type="nucleotide sequence ID" value="NZ_CP043494.1"/>
</dbReference>
<dbReference type="InterPro" id="IPR052516">
    <property type="entry name" value="N-heterocyclic_Hydroxylase"/>
</dbReference>
<dbReference type="PANTHER" id="PTHR47495:SF2">
    <property type="entry name" value="ALDEHYDE DEHYDROGENASE"/>
    <property type="match status" value="1"/>
</dbReference>
<dbReference type="Gene3D" id="3.90.1170.50">
    <property type="entry name" value="Aldehyde oxidase/xanthine dehydrogenase, a/b hammerhead"/>
    <property type="match status" value="1"/>
</dbReference>
<evidence type="ECO:0000259" key="2">
    <source>
        <dbReference type="Pfam" id="PF20256"/>
    </source>
</evidence>
<dbReference type="InterPro" id="IPR012368">
    <property type="entry name" value="OxRdtase_Mopterin-bd_su_IorB"/>
</dbReference>
<evidence type="ECO:0000313" key="3">
    <source>
        <dbReference type="EMBL" id="WNG45815.1"/>
    </source>
</evidence>
<dbReference type="Gene3D" id="3.30.365.10">
    <property type="entry name" value="Aldehyde oxidase/xanthine dehydrogenase, molybdopterin binding domain"/>
    <property type="match status" value="4"/>
</dbReference>
<sequence>MKTDQEKNNPVVLSRRSFVQSTAATVAGLVLGFHLPANPMRRSEAFAAEAEGKVSSEAKEAKLNTWLRIAPDGVITIYVARSEMGQGVFTSMSMIIAEELEADWSKIRVEPAPSGPEFNYTGQPFEITGGSMSIRTTWDILQRIGAIARHMLVAAAAQKWGVTPESCHAEQGFVVHKASGRKAGFGELTAAAAALPVDTIPKEPKLKTRAEYKLIGKPMKRLDTPAKVSGKPLFGIDVVVPDMVYAAVRHSPVFGGECSNFAELAKAMPAGTTLVKTTGAIIAVADSWWTAKTVIGGLEPKWTKGATTGQSSETIEKKLRTAASGKKNPVATKKGEPDKALATAKTKLEAEYSTPFLAHTPMEPLNCTAHVKPDGIEIWVGTQSHTLTKLLVSNATKVPQDKIVVHTTYLGGGFGRRAGSDEVMQAIVASKAVGKPVKLIWSREEDVQHDFYRPATLVKMKAGLGEDGLPVAITASIAGPSIMKRWTVFGGVGKDGIDMTTIEGLADLKYECPNQHIQAAIVDTGVPVGFWRSVGSSHNAFYVESFMDELAHAAKQDPYKFRRALLEKSHPRFVKVLDTVARMSKWETPPAEGRFRGIAIAESFGSIVGEVAEISVTADGRLTVHKVWVAVDCGRYVNPDTIVAQMEGGVVYGLSAALRGQITLRNGRVEQSNFHDASMLAPYEMPEVAVEIVDSGEAPGGVGEPGVPPIAPAVTNAIFAATGKRLRTLPISNHKLTGGKPT</sequence>
<dbReference type="PIRSF" id="PIRSF036389">
    <property type="entry name" value="IOR_B"/>
    <property type="match status" value="1"/>
</dbReference>